<reference evidence="2 3" key="1">
    <citation type="submission" date="2017-06" db="EMBL/GenBank/DDBJ databases">
        <authorList>
            <person name="Kim H.J."/>
            <person name="Triplett B.A."/>
        </authorList>
    </citation>
    <scope>NUCLEOTIDE SEQUENCE [LARGE SCALE GENOMIC DNA]</scope>
    <source>
        <strain evidence="2 3">DSM 14713</strain>
    </source>
</reference>
<dbReference type="AlphaFoldDB" id="A0A250IBN8"/>
<evidence type="ECO:0000313" key="2">
    <source>
        <dbReference type="EMBL" id="ATB29274.1"/>
    </source>
</evidence>
<dbReference type="EMBL" id="CP022163">
    <property type="protein sequence ID" value="ATB29274.1"/>
    <property type="molecule type" value="Genomic_DNA"/>
</dbReference>
<evidence type="ECO:0000256" key="1">
    <source>
        <dbReference type="SAM" id="MobiDB-lite"/>
    </source>
</evidence>
<protein>
    <submittedName>
        <fullName evidence="2">Uncharacterized protein</fullName>
    </submittedName>
</protein>
<evidence type="ECO:0000313" key="3">
    <source>
        <dbReference type="Proteomes" id="UP000217289"/>
    </source>
</evidence>
<sequence>MPDKQTVDLESASEEVAPKRRRANTRSPARVTQKARAKAKSAPAKRRTRKPAKARAPRRTSKTKGRATAPKRTVRAKRISTRAKTK</sequence>
<dbReference type="RefSeq" id="WP_095977857.1">
    <property type="nucleotide sequence ID" value="NZ_CP022163.1"/>
</dbReference>
<accession>A0A250IBN8</accession>
<feature type="compositionally biased region" description="Basic residues" evidence="1">
    <location>
        <begin position="33"/>
        <end position="65"/>
    </location>
</feature>
<gene>
    <name evidence="2" type="ORF">MEBOL_002723</name>
</gene>
<organism evidence="2 3">
    <name type="scientific">Melittangium boletus DSM 14713</name>
    <dbReference type="NCBI Taxonomy" id="1294270"/>
    <lineage>
        <taxon>Bacteria</taxon>
        <taxon>Pseudomonadati</taxon>
        <taxon>Myxococcota</taxon>
        <taxon>Myxococcia</taxon>
        <taxon>Myxococcales</taxon>
        <taxon>Cystobacterineae</taxon>
        <taxon>Archangiaceae</taxon>
        <taxon>Melittangium</taxon>
    </lineage>
</organism>
<feature type="compositionally biased region" description="Basic residues" evidence="1">
    <location>
        <begin position="72"/>
        <end position="86"/>
    </location>
</feature>
<feature type="region of interest" description="Disordered" evidence="1">
    <location>
        <begin position="1"/>
        <end position="86"/>
    </location>
</feature>
<dbReference type="KEGG" id="mbd:MEBOL_002723"/>
<proteinExistence type="predicted"/>
<keyword evidence="3" id="KW-1185">Reference proteome</keyword>
<dbReference type="Proteomes" id="UP000217289">
    <property type="component" value="Chromosome"/>
</dbReference>
<name>A0A250IBN8_9BACT</name>